<evidence type="ECO:0000256" key="1">
    <source>
        <dbReference type="ARBA" id="ARBA00002980"/>
    </source>
</evidence>
<protein>
    <submittedName>
        <fullName evidence="4">Uncharacterized protein</fullName>
    </submittedName>
</protein>
<dbReference type="PROSITE" id="PS51155">
    <property type="entry name" value="CHIT_BIND_RR_2"/>
    <property type="match status" value="1"/>
</dbReference>
<gene>
    <name evidence="4" type="primary">AVEN_226339_1</name>
    <name evidence="4" type="ORF">CDAR_181411</name>
</gene>
<evidence type="ECO:0000256" key="2">
    <source>
        <dbReference type="ARBA" id="ARBA00022460"/>
    </source>
</evidence>
<dbReference type="Pfam" id="PF00379">
    <property type="entry name" value="Chitin_bind_4"/>
    <property type="match status" value="1"/>
</dbReference>
<organism evidence="4 5">
    <name type="scientific">Caerostris darwini</name>
    <dbReference type="NCBI Taxonomy" id="1538125"/>
    <lineage>
        <taxon>Eukaryota</taxon>
        <taxon>Metazoa</taxon>
        <taxon>Ecdysozoa</taxon>
        <taxon>Arthropoda</taxon>
        <taxon>Chelicerata</taxon>
        <taxon>Arachnida</taxon>
        <taxon>Araneae</taxon>
        <taxon>Araneomorphae</taxon>
        <taxon>Entelegynae</taxon>
        <taxon>Araneoidea</taxon>
        <taxon>Araneidae</taxon>
        <taxon>Caerostris</taxon>
    </lineage>
</organism>
<dbReference type="AlphaFoldDB" id="A0AAV4U422"/>
<name>A0AAV4U422_9ARAC</name>
<proteinExistence type="predicted"/>
<dbReference type="InterPro" id="IPR000618">
    <property type="entry name" value="Insect_cuticle"/>
</dbReference>
<dbReference type="InterPro" id="IPR050468">
    <property type="entry name" value="Cuticle_Struct_Prot"/>
</dbReference>
<dbReference type="GO" id="GO:0008010">
    <property type="term" value="F:structural constituent of chitin-based larval cuticle"/>
    <property type="evidence" value="ECO:0007669"/>
    <property type="project" value="TreeGrafter"/>
</dbReference>
<dbReference type="EMBL" id="BPLQ01010670">
    <property type="protein sequence ID" value="GIY52487.1"/>
    <property type="molecule type" value="Genomic_DNA"/>
</dbReference>
<accession>A0AAV4U422</accession>
<comment type="caution">
    <text evidence="4">The sequence shown here is derived from an EMBL/GenBank/DDBJ whole genome shotgun (WGS) entry which is preliminary data.</text>
</comment>
<dbReference type="InterPro" id="IPR031311">
    <property type="entry name" value="CHIT_BIND_RR_consensus"/>
</dbReference>
<evidence type="ECO:0000313" key="5">
    <source>
        <dbReference type="Proteomes" id="UP001054837"/>
    </source>
</evidence>
<dbReference type="PANTHER" id="PTHR10380:SF235">
    <property type="entry name" value="CUTICULAR PROTEIN 73D, ISOFORM B"/>
    <property type="match status" value="1"/>
</dbReference>
<keyword evidence="2 3" id="KW-0193">Cuticle</keyword>
<evidence type="ECO:0000313" key="4">
    <source>
        <dbReference type="EMBL" id="GIY52487.1"/>
    </source>
</evidence>
<reference evidence="4 5" key="1">
    <citation type="submission" date="2021-06" db="EMBL/GenBank/DDBJ databases">
        <title>Caerostris darwini draft genome.</title>
        <authorList>
            <person name="Kono N."/>
            <person name="Arakawa K."/>
        </authorList>
    </citation>
    <scope>NUCLEOTIDE SEQUENCE [LARGE SCALE GENOMIC DNA]</scope>
</reference>
<dbReference type="Proteomes" id="UP001054837">
    <property type="component" value="Unassembled WGS sequence"/>
</dbReference>
<comment type="function">
    <text evidence="1">Component of the rigid cuticle of the spider.</text>
</comment>
<sequence length="186" mass="19877">MWGNGPMLGDGKRCLPLYAVSIARVCQSFSDTHIPMKLLIVFAAILATVSCQANYRPQIPEYAPIPYSFNYLSEAEDGSSSHQETGDGAGNVQGSYTLLGLDGLKRVVEYTAGSDGFKAIVRTNEPGTDNSSPANVVFESTAPGATGPVIKYSNDASPAVLTTTRGQRQNVRYVLVPSTDPRATRQ</sequence>
<evidence type="ECO:0000256" key="3">
    <source>
        <dbReference type="PROSITE-ProRule" id="PRU00497"/>
    </source>
</evidence>
<dbReference type="PANTHER" id="PTHR10380">
    <property type="entry name" value="CUTICLE PROTEIN"/>
    <property type="match status" value="1"/>
</dbReference>
<dbReference type="PROSITE" id="PS00233">
    <property type="entry name" value="CHIT_BIND_RR_1"/>
    <property type="match status" value="1"/>
</dbReference>
<keyword evidence="5" id="KW-1185">Reference proteome</keyword>
<dbReference type="GO" id="GO:0062129">
    <property type="term" value="C:chitin-based extracellular matrix"/>
    <property type="evidence" value="ECO:0007669"/>
    <property type="project" value="TreeGrafter"/>
</dbReference>